<keyword evidence="2" id="KW-1185">Reference proteome</keyword>
<evidence type="ECO:0000313" key="2">
    <source>
        <dbReference type="Proteomes" id="UP000289703"/>
    </source>
</evidence>
<dbReference type="OrthoDB" id="675004at2"/>
<reference evidence="1 2" key="1">
    <citation type="submission" date="2019-01" db="EMBL/GenBank/DDBJ databases">
        <title>Ancylomarina salipaludis sp. nov., isolated from a salt marsh.</title>
        <authorList>
            <person name="Yoon J.-H."/>
        </authorList>
    </citation>
    <scope>NUCLEOTIDE SEQUENCE [LARGE SCALE GENOMIC DNA]</scope>
    <source>
        <strain evidence="1 2">SHSM-M15</strain>
    </source>
</reference>
<dbReference type="RefSeq" id="WP_129254499.1">
    <property type="nucleotide sequence ID" value="NZ_SAXA01000008.1"/>
</dbReference>
<sequence>MELKEFIQLFAEQFDDTAVELFTSKTEFKKLDEWDSLTALSVIAMIDEEMEKRITGADIRNSNTIEDLFNVANS</sequence>
<dbReference type="SUPFAM" id="SSF47336">
    <property type="entry name" value="ACP-like"/>
    <property type="match status" value="1"/>
</dbReference>
<protein>
    <submittedName>
        <fullName evidence="1">Acyl carrier protein</fullName>
    </submittedName>
</protein>
<dbReference type="AlphaFoldDB" id="A0A4Q1JLP4"/>
<proteinExistence type="predicted"/>
<comment type="caution">
    <text evidence="1">The sequence shown here is derived from an EMBL/GenBank/DDBJ whole genome shotgun (WGS) entry which is preliminary data.</text>
</comment>
<dbReference type="Gene3D" id="1.10.1200.10">
    <property type="entry name" value="ACP-like"/>
    <property type="match status" value="1"/>
</dbReference>
<name>A0A4Q1JLP4_9BACT</name>
<dbReference type="InterPro" id="IPR036736">
    <property type="entry name" value="ACP-like_sf"/>
</dbReference>
<dbReference type="Proteomes" id="UP000289703">
    <property type="component" value="Unassembled WGS sequence"/>
</dbReference>
<dbReference type="EMBL" id="SAXA01000008">
    <property type="protein sequence ID" value="RXQ93865.1"/>
    <property type="molecule type" value="Genomic_DNA"/>
</dbReference>
<evidence type="ECO:0000313" key="1">
    <source>
        <dbReference type="EMBL" id="RXQ93865.1"/>
    </source>
</evidence>
<gene>
    <name evidence="1" type="ORF">EO244_09810</name>
</gene>
<accession>A0A4Q1JLP4</accession>
<organism evidence="1 2">
    <name type="scientific">Ancylomarina salipaludis</name>
    <dbReference type="NCBI Taxonomy" id="2501299"/>
    <lineage>
        <taxon>Bacteria</taxon>
        <taxon>Pseudomonadati</taxon>
        <taxon>Bacteroidota</taxon>
        <taxon>Bacteroidia</taxon>
        <taxon>Marinilabiliales</taxon>
        <taxon>Marinifilaceae</taxon>
        <taxon>Ancylomarina</taxon>
    </lineage>
</organism>